<feature type="non-terminal residue" evidence="1">
    <location>
        <position position="77"/>
    </location>
</feature>
<comment type="caution">
    <text evidence="1">The sequence shown here is derived from an EMBL/GenBank/DDBJ whole genome shotgun (WGS) entry which is preliminary data.</text>
</comment>
<gene>
    <name evidence="1" type="ORF">EJB05_34155</name>
</gene>
<evidence type="ECO:0000313" key="2">
    <source>
        <dbReference type="Proteomes" id="UP000324897"/>
    </source>
</evidence>
<reference evidence="1 2" key="1">
    <citation type="journal article" date="2019" name="Sci. Rep.">
        <title>A high-quality genome of Eragrostis curvula grass provides insights into Poaceae evolution and supports new strategies to enhance forage quality.</title>
        <authorList>
            <person name="Carballo J."/>
            <person name="Santos B.A.C.M."/>
            <person name="Zappacosta D."/>
            <person name="Garbus I."/>
            <person name="Selva J.P."/>
            <person name="Gallo C.A."/>
            <person name="Diaz A."/>
            <person name="Albertini E."/>
            <person name="Caccamo M."/>
            <person name="Echenique V."/>
        </authorList>
    </citation>
    <scope>NUCLEOTIDE SEQUENCE [LARGE SCALE GENOMIC DNA]</scope>
    <source>
        <strain evidence="2">cv. Victoria</strain>
        <tissue evidence="1">Leaf</tissue>
    </source>
</reference>
<dbReference type="Gramene" id="TVU18085">
    <property type="protein sequence ID" value="TVU18085"/>
    <property type="gene ID" value="EJB05_34155"/>
</dbReference>
<name>A0A5J9U3F9_9POAL</name>
<dbReference type="EMBL" id="RWGY01000029">
    <property type="protein sequence ID" value="TVU18085.1"/>
    <property type="molecule type" value="Genomic_DNA"/>
</dbReference>
<protein>
    <submittedName>
        <fullName evidence="1">Uncharacterized protein</fullName>
    </submittedName>
</protein>
<accession>A0A5J9U3F9</accession>
<dbReference type="Proteomes" id="UP000324897">
    <property type="component" value="Chromosome 7"/>
</dbReference>
<proteinExistence type="predicted"/>
<evidence type="ECO:0000313" key="1">
    <source>
        <dbReference type="EMBL" id="TVU18085.1"/>
    </source>
</evidence>
<dbReference type="AlphaFoldDB" id="A0A5J9U3F9"/>
<keyword evidence="2" id="KW-1185">Reference proteome</keyword>
<sequence>MFYNLMSMEDGLVCIGVEEEPTFCLRLWSRVPAPENDGVESWERGRAIELDTLLPKVVDSTSTDEEGPRRIFQVSWN</sequence>
<organism evidence="1 2">
    <name type="scientific">Eragrostis curvula</name>
    <name type="common">weeping love grass</name>
    <dbReference type="NCBI Taxonomy" id="38414"/>
    <lineage>
        <taxon>Eukaryota</taxon>
        <taxon>Viridiplantae</taxon>
        <taxon>Streptophyta</taxon>
        <taxon>Embryophyta</taxon>
        <taxon>Tracheophyta</taxon>
        <taxon>Spermatophyta</taxon>
        <taxon>Magnoliopsida</taxon>
        <taxon>Liliopsida</taxon>
        <taxon>Poales</taxon>
        <taxon>Poaceae</taxon>
        <taxon>PACMAD clade</taxon>
        <taxon>Chloridoideae</taxon>
        <taxon>Eragrostideae</taxon>
        <taxon>Eragrostidinae</taxon>
        <taxon>Eragrostis</taxon>
    </lineage>
</organism>